<gene>
    <name evidence="2" type="ORF">SIN8267_01558</name>
</gene>
<evidence type="ECO:0000256" key="1">
    <source>
        <dbReference type="SAM" id="Phobius"/>
    </source>
</evidence>
<keyword evidence="3" id="KW-1185">Reference proteome</keyword>
<accession>A0ABM9AED9</accession>
<reference evidence="2" key="1">
    <citation type="submission" date="2021-12" db="EMBL/GenBank/DDBJ databases">
        <authorList>
            <person name="Rodrigo-Torres L."/>
            <person name="Arahal R. D."/>
            <person name="Lucena T."/>
        </authorList>
    </citation>
    <scope>NUCLEOTIDE SEQUENCE</scope>
    <source>
        <strain evidence="2">CECT 8267</strain>
    </source>
</reference>
<feature type="transmembrane region" description="Helical" evidence="1">
    <location>
        <begin position="29"/>
        <end position="48"/>
    </location>
</feature>
<name>A0ABM9AED9_9GAMM</name>
<dbReference type="Pfam" id="PF10095">
    <property type="entry name" value="DUF2333"/>
    <property type="match status" value="1"/>
</dbReference>
<evidence type="ECO:0000313" key="2">
    <source>
        <dbReference type="EMBL" id="CAH0991452.1"/>
    </source>
</evidence>
<dbReference type="EMBL" id="CAKLPX010000001">
    <property type="protein sequence ID" value="CAH0991452.1"/>
    <property type="molecule type" value="Genomic_DNA"/>
</dbReference>
<keyword evidence="1" id="KW-1133">Transmembrane helix</keyword>
<keyword evidence="1" id="KW-0472">Membrane</keyword>
<evidence type="ECO:0000313" key="3">
    <source>
        <dbReference type="Proteomes" id="UP000838100"/>
    </source>
</evidence>
<keyword evidence="1" id="KW-0812">Transmembrane</keyword>
<dbReference type="PIRSF" id="PIRSF029693">
    <property type="entry name" value="UCP029693"/>
    <property type="match status" value="1"/>
</dbReference>
<evidence type="ECO:0008006" key="4">
    <source>
        <dbReference type="Google" id="ProtNLM"/>
    </source>
</evidence>
<dbReference type="InterPro" id="IPR016936">
    <property type="entry name" value="UCP029693"/>
</dbReference>
<comment type="caution">
    <text evidence="2">The sequence shown here is derived from an EMBL/GenBank/DDBJ whole genome shotgun (WGS) entry which is preliminary data.</text>
</comment>
<protein>
    <recommendedName>
        <fullName evidence="4">DUF2333 family protein</fullName>
    </recommendedName>
</protein>
<proteinExistence type="predicted"/>
<dbReference type="Proteomes" id="UP000838100">
    <property type="component" value="Unassembled WGS sequence"/>
</dbReference>
<sequence length="348" mass="39027">MATGKVAQQLNSWREELQDWFGGGRAFKMLAMVLLVIIVLLAAMGWYWSREPDLFSIEQSTQRVGIESREVVGVATTSALLQVMETLLDKPGGYTHNDRLPPGVLLDNMPNWEYGALIQVRDLSRAMREYYSRSQSQSREDEELSMAEPRFNFQANSWVLPASESEYRDGMKLVESYLVRLTDEQNKQAQFYARADNLHMYLGMVSSRLGSLSQRLSASVGQARINTDLAGDSAATQATGADQMMEVKTSWFEIDDIFYEARGSSWALIHFLKAVEKDFAGVLQKKNALISLRQIIRELEETQGTIYSPIILNGSGFGLVANHSLVMASYVSRANAAIIDLRDLLSRG</sequence>
<organism evidence="2 3">
    <name type="scientific">Sinobacterium norvegicum</name>
    <dbReference type="NCBI Taxonomy" id="1641715"/>
    <lineage>
        <taxon>Bacteria</taxon>
        <taxon>Pseudomonadati</taxon>
        <taxon>Pseudomonadota</taxon>
        <taxon>Gammaproteobacteria</taxon>
        <taxon>Cellvibrionales</taxon>
        <taxon>Spongiibacteraceae</taxon>
        <taxon>Sinobacterium</taxon>
    </lineage>
</organism>